<organism evidence="1">
    <name type="scientific">marine sediment metagenome</name>
    <dbReference type="NCBI Taxonomy" id="412755"/>
    <lineage>
        <taxon>unclassified sequences</taxon>
        <taxon>metagenomes</taxon>
        <taxon>ecological metagenomes</taxon>
    </lineage>
</organism>
<reference evidence="1" key="1">
    <citation type="journal article" date="2015" name="Nature">
        <title>Complex archaea that bridge the gap between prokaryotes and eukaryotes.</title>
        <authorList>
            <person name="Spang A."/>
            <person name="Saw J.H."/>
            <person name="Jorgensen S.L."/>
            <person name="Zaremba-Niedzwiedzka K."/>
            <person name="Martijn J."/>
            <person name="Lind A.E."/>
            <person name="van Eijk R."/>
            <person name="Schleper C."/>
            <person name="Guy L."/>
            <person name="Ettema T.J."/>
        </authorList>
    </citation>
    <scope>NUCLEOTIDE SEQUENCE</scope>
</reference>
<accession>A0A0F9XK53</accession>
<name>A0A0F9XK53_9ZZZZ</name>
<gene>
    <name evidence="1" type="ORF">LCGC14_0209440</name>
</gene>
<dbReference type="AlphaFoldDB" id="A0A0F9XK53"/>
<dbReference type="EMBL" id="LAZR01000095">
    <property type="protein sequence ID" value="KKN92453.1"/>
    <property type="molecule type" value="Genomic_DNA"/>
</dbReference>
<comment type="caution">
    <text evidence="1">The sequence shown here is derived from an EMBL/GenBank/DDBJ whole genome shotgun (WGS) entry which is preliminary data.</text>
</comment>
<evidence type="ECO:0000313" key="1">
    <source>
        <dbReference type="EMBL" id="KKN92453.1"/>
    </source>
</evidence>
<protein>
    <submittedName>
        <fullName evidence="1">Uncharacterized protein</fullName>
    </submittedName>
</protein>
<sequence>MGQPSRVYLAQPFRRIMILFFKYWIEVLKLTKDQAYRVLYRFVRFSAGTKEDDVV</sequence>
<proteinExistence type="predicted"/>